<dbReference type="PANTHER" id="PTHR43737">
    <property type="entry name" value="BLL7424 PROTEIN"/>
    <property type="match status" value="1"/>
</dbReference>
<name>A0A518DND9_9BACT</name>
<dbReference type="PROSITE" id="PS51318">
    <property type="entry name" value="TAT"/>
    <property type="match status" value="1"/>
</dbReference>
<dbReference type="Proteomes" id="UP000317648">
    <property type="component" value="Chromosome"/>
</dbReference>
<dbReference type="PANTHER" id="PTHR43737:SF1">
    <property type="entry name" value="DUF1501 DOMAIN-CONTAINING PROTEIN"/>
    <property type="match status" value="1"/>
</dbReference>
<proteinExistence type="predicted"/>
<reference evidence="1 2" key="1">
    <citation type="submission" date="2019-02" db="EMBL/GenBank/DDBJ databases">
        <title>Deep-cultivation of Planctomycetes and their phenomic and genomic characterization uncovers novel biology.</title>
        <authorList>
            <person name="Wiegand S."/>
            <person name="Jogler M."/>
            <person name="Boedeker C."/>
            <person name="Pinto D."/>
            <person name="Vollmers J."/>
            <person name="Rivas-Marin E."/>
            <person name="Kohn T."/>
            <person name="Peeters S.H."/>
            <person name="Heuer A."/>
            <person name="Rast P."/>
            <person name="Oberbeckmann S."/>
            <person name="Bunk B."/>
            <person name="Jeske O."/>
            <person name="Meyerdierks A."/>
            <person name="Storesund J.E."/>
            <person name="Kallscheuer N."/>
            <person name="Luecker S."/>
            <person name="Lage O.M."/>
            <person name="Pohl T."/>
            <person name="Merkel B.J."/>
            <person name="Hornburger P."/>
            <person name="Mueller R.-W."/>
            <person name="Bruemmer F."/>
            <person name="Labrenz M."/>
            <person name="Spormann A.M."/>
            <person name="Op den Camp H."/>
            <person name="Overmann J."/>
            <person name="Amann R."/>
            <person name="Jetten M.S.M."/>
            <person name="Mascher T."/>
            <person name="Medema M.H."/>
            <person name="Devos D.P."/>
            <person name="Kaster A.-K."/>
            <person name="Ovreas L."/>
            <person name="Rohde M."/>
            <person name="Galperin M.Y."/>
            <person name="Jogler C."/>
        </authorList>
    </citation>
    <scope>NUCLEOTIDE SEQUENCE [LARGE SCALE GENOMIC DNA]</scope>
    <source>
        <strain evidence="1 2">Pla85_3_4</strain>
    </source>
</reference>
<protein>
    <recommendedName>
        <fullName evidence="3">DUF1501 domain-containing protein</fullName>
    </recommendedName>
</protein>
<evidence type="ECO:0000313" key="2">
    <source>
        <dbReference type="Proteomes" id="UP000317648"/>
    </source>
</evidence>
<dbReference type="SUPFAM" id="SSF53649">
    <property type="entry name" value="Alkaline phosphatase-like"/>
    <property type="match status" value="1"/>
</dbReference>
<dbReference type="Pfam" id="PF07394">
    <property type="entry name" value="DUF1501"/>
    <property type="match status" value="1"/>
</dbReference>
<organism evidence="1 2">
    <name type="scientific">Lignipirellula cremea</name>
    <dbReference type="NCBI Taxonomy" id="2528010"/>
    <lineage>
        <taxon>Bacteria</taxon>
        <taxon>Pseudomonadati</taxon>
        <taxon>Planctomycetota</taxon>
        <taxon>Planctomycetia</taxon>
        <taxon>Pirellulales</taxon>
        <taxon>Pirellulaceae</taxon>
        <taxon>Lignipirellula</taxon>
    </lineage>
</organism>
<evidence type="ECO:0000313" key="1">
    <source>
        <dbReference type="EMBL" id="QDU93350.1"/>
    </source>
</evidence>
<dbReference type="RefSeq" id="WP_145050082.1">
    <property type="nucleotide sequence ID" value="NZ_CP036433.1"/>
</dbReference>
<gene>
    <name evidence="1" type="ORF">Pla8534_11300</name>
</gene>
<evidence type="ECO:0008006" key="3">
    <source>
        <dbReference type="Google" id="ProtNLM"/>
    </source>
</evidence>
<dbReference type="InterPro" id="IPR010869">
    <property type="entry name" value="DUF1501"/>
</dbReference>
<dbReference type="AlphaFoldDB" id="A0A518DND9"/>
<dbReference type="EMBL" id="CP036433">
    <property type="protein sequence ID" value="QDU93350.1"/>
    <property type="molecule type" value="Genomic_DNA"/>
</dbReference>
<dbReference type="InterPro" id="IPR006311">
    <property type="entry name" value="TAT_signal"/>
</dbReference>
<dbReference type="OrthoDB" id="127333at2"/>
<dbReference type="InterPro" id="IPR017850">
    <property type="entry name" value="Alkaline_phosphatase_core_sf"/>
</dbReference>
<keyword evidence="2" id="KW-1185">Reference proteome</keyword>
<accession>A0A518DND9</accession>
<sequence length="432" mass="46582">MFSVVNAKKSGYCDGVSRRDVLKIGALGLGFGSLGLADLMRMEARAGQGSSVKSIINVHLGGGPSHQDMWDLKPDAPVEYRGEFNPTATNVPGLEICEFFPELAKMADKFSVLRGVVGSVNEHSPSTTQTGYGQKELAGIGGPPAIGSVIAKLQGYHEGTAPFVSDGVTVSPGYLGPQFKPFSPSDAVSMLQLRKIDADRLTTRANLLKSVDGMRRDSDASGQLEAADVFTQRAVDVVLSGRMADALDINKEDPAVMARYVGAAQGRMRDNERFLRARRLIEAGVRCVSMTWGGWDTHANNFDTLRTQLPALDRGLSALLGDLEDRGMLQDVVVAVWGEFGRTPRINAGAGRDHWPQVAAAFLGGGAFRHGQAIGSSDRIGGEADLRPVHVHEVLATMYHHMGINPETEQIIDPAGRPRYLLDNRQPIRELV</sequence>
<dbReference type="KEGG" id="lcre:Pla8534_11300"/>